<keyword evidence="1" id="KW-1133">Transmembrane helix</keyword>
<accession>A0A8H4F1Y9</accession>
<dbReference type="EMBL" id="JAAECE010000003">
    <property type="protein sequence ID" value="KAF1803041.1"/>
    <property type="molecule type" value="Genomic_DNA"/>
</dbReference>
<evidence type="ECO:0000256" key="1">
    <source>
        <dbReference type="SAM" id="Phobius"/>
    </source>
</evidence>
<feature type="transmembrane region" description="Helical" evidence="1">
    <location>
        <begin position="17"/>
        <end position="36"/>
    </location>
</feature>
<gene>
    <name evidence="2" type="ORF">FB192DRAFT_1279813</name>
</gene>
<feature type="transmembrane region" description="Helical" evidence="1">
    <location>
        <begin position="48"/>
        <end position="68"/>
    </location>
</feature>
<name>A0A8H4F1Y9_MUCCL</name>
<protein>
    <submittedName>
        <fullName evidence="2">Uncharacterized protein</fullName>
    </submittedName>
</protein>
<sequence length="171" mass="19379">MSQEKYYSLWGVTNRKFVGYIIHIVLTVLLIPGLLFARRGVITESKTIMMVFLVTQIIMGLDFILILVDSAGSWVFWILAVCLAIVLCISTIVLDILVCRNFGKGLKPYMKRLFIEENDKPQYQTGGNNAALLKTNEWMIDDEDDYPMAQTNKPSSVYINNNNNNNAGYIA</sequence>
<dbReference type="AlphaFoldDB" id="A0A8H4F1Y9"/>
<proteinExistence type="predicted"/>
<reference evidence="2 3" key="1">
    <citation type="submission" date="2019-09" db="EMBL/GenBank/DDBJ databases">
        <authorList>
            <consortium name="DOE Joint Genome Institute"/>
            <person name="Mondo S.J."/>
            <person name="Navarro-Mendoza M.I."/>
            <person name="Perez-Arques C."/>
            <person name="Panchal S."/>
            <person name="Nicolas F.E."/>
            <person name="Ganguly P."/>
            <person name="Pangilinan J."/>
            <person name="Grigoriev I."/>
            <person name="Heitman J."/>
            <person name="Sanya K."/>
            <person name="Garre V."/>
        </authorList>
    </citation>
    <scope>NUCLEOTIDE SEQUENCE [LARGE SCALE GENOMIC DNA]</scope>
    <source>
        <strain evidence="2 3">MU402</strain>
    </source>
</reference>
<comment type="caution">
    <text evidence="2">The sequence shown here is derived from an EMBL/GenBank/DDBJ whole genome shotgun (WGS) entry which is preliminary data.</text>
</comment>
<evidence type="ECO:0000313" key="2">
    <source>
        <dbReference type="EMBL" id="KAF1803041.1"/>
    </source>
</evidence>
<evidence type="ECO:0000313" key="3">
    <source>
        <dbReference type="Proteomes" id="UP000469890"/>
    </source>
</evidence>
<feature type="transmembrane region" description="Helical" evidence="1">
    <location>
        <begin position="74"/>
        <end position="98"/>
    </location>
</feature>
<dbReference type="Proteomes" id="UP000469890">
    <property type="component" value="Unassembled WGS sequence"/>
</dbReference>
<keyword evidence="1" id="KW-0812">Transmembrane</keyword>
<keyword evidence="1" id="KW-0472">Membrane</keyword>
<organism evidence="2 3">
    <name type="scientific">Mucor circinelloides f. lusitanicus</name>
    <name type="common">Mucor racemosus var. lusitanicus</name>
    <dbReference type="NCBI Taxonomy" id="29924"/>
    <lineage>
        <taxon>Eukaryota</taxon>
        <taxon>Fungi</taxon>
        <taxon>Fungi incertae sedis</taxon>
        <taxon>Mucoromycota</taxon>
        <taxon>Mucoromycotina</taxon>
        <taxon>Mucoromycetes</taxon>
        <taxon>Mucorales</taxon>
        <taxon>Mucorineae</taxon>
        <taxon>Mucoraceae</taxon>
        <taxon>Mucor</taxon>
    </lineage>
</organism>